<keyword evidence="2" id="KW-1185">Reference proteome</keyword>
<protein>
    <submittedName>
        <fullName evidence="1">Uncharacterized protein</fullName>
    </submittedName>
</protein>
<evidence type="ECO:0000313" key="1">
    <source>
        <dbReference type="EMBL" id="KAJ8911243.1"/>
    </source>
</evidence>
<name>A0AAV8VAR9_9CUCU</name>
<accession>A0AAV8VAR9</accession>
<proteinExistence type="predicted"/>
<dbReference type="AlphaFoldDB" id="A0AAV8VAR9"/>
<dbReference type="EMBL" id="JANEYG010000206">
    <property type="protein sequence ID" value="KAJ8911243.1"/>
    <property type="molecule type" value="Genomic_DNA"/>
</dbReference>
<comment type="caution">
    <text evidence="1">The sequence shown here is derived from an EMBL/GenBank/DDBJ whole genome shotgun (WGS) entry which is preliminary data.</text>
</comment>
<dbReference type="Proteomes" id="UP001159042">
    <property type="component" value="Unassembled WGS sequence"/>
</dbReference>
<gene>
    <name evidence="1" type="ORF">NQ315_012230</name>
</gene>
<organism evidence="1 2">
    <name type="scientific">Exocentrus adspersus</name>
    <dbReference type="NCBI Taxonomy" id="1586481"/>
    <lineage>
        <taxon>Eukaryota</taxon>
        <taxon>Metazoa</taxon>
        <taxon>Ecdysozoa</taxon>
        <taxon>Arthropoda</taxon>
        <taxon>Hexapoda</taxon>
        <taxon>Insecta</taxon>
        <taxon>Pterygota</taxon>
        <taxon>Neoptera</taxon>
        <taxon>Endopterygota</taxon>
        <taxon>Coleoptera</taxon>
        <taxon>Polyphaga</taxon>
        <taxon>Cucujiformia</taxon>
        <taxon>Chrysomeloidea</taxon>
        <taxon>Cerambycidae</taxon>
        <taxon>Lamiinae</taxon>
        <taxon>Acanthocinini</taxon>
        <taxon>Exocentrus</taxon>
    </lineage>
</organism>
<evidence type="ECO:0000313" key="2">
    <source>
        <dbReference type="Proteomes" id="UP001159042"/>
    </source>
</evidence>
<sequence>MWNSLGGESQEDLIDIKCFNTTNQVINSSMDLDEVLNMFKDILLNQASEFQERDSGQEPMKFHRIHITPLFSTLQV</sequence>
<reference evidence="1 2" key="1">
    <citation type="journal article" date="2023" name="Insect Mol. Biol.">
        <title>Genome sequencing provides insights into the evolution of gene families encoding plant cell wall-degrading enzymes in longhorned beetles.</title>
        <authorList>
            <person name="Shin N.R."/>
            <person name="Okamura Y."/>
            <person name="Kirsch R."/>
            <person name="Pauchet Y."/>
        </authorList>
    </citation>
    <scope>NUCLEOTIDE SEQUENCE [LARGE SCALE GENOMIC DNA]</scope>
    <source>
        <strain evidence="1">EAD_L_NR</strain>
    </source>
</reference>